<feature type="domain" description="EF-hand" evidence="1">
    <location>
        <begin position="5"/>
        <end position="40"/>
    </location>
</feature>
<dbReference type="SMART" id="SM00054">
    <property type="entry name" value="EFh"/>
    <property type="match status" value="2"/>
</dbReference>
<dbReference type="InterPro" id="IPR002048">
    <property type="entry name" value="EF_hand_dom"/>
</dbReference>
<dbReference type="PROSITE" id="PS00018">
    <property type="entry name" value="EF_HAND_1"/>
    <property type="match status" value="1"/>
</dbReference>
<feature type="domain" description="EF-hand" evidence="1">
    <location>
        <begin position="41"/>
        <end position="76"/>
    </location>
</feature>
<proteinExistence type="predicted"/>
<accession>A0ABS7FR90</accession>
<dbReference type="Gene3D" id="1.10.238.10">
    <property type="entry name" value="EF-hand"/>
    <property type="match status" value="1"/>
</dbReference>
<reference evidence="2 3" key="1">
    <citation type="submission" date="2021-07" db="EMBL/GenBank/DDBJ databases">
        <title>Actinomadura sp. PM05-2 isolated from lichen.</title>
        <authorList>
            <person name="Somphong A."/>
            <person name="Phongsopitanun W."/>
            <person name="Tanasupawat S."/>
            <person name="Peongsungnone V."/>
        </authorList>
    </citation>
    <scope>NUCLEOTIDE SEQUENCE [LARGE SCALE GENOMIC DNA]</scope>
    <source>
        <strain evidence="2 3">PM05-2</strain>
    </source>
</reference>
<name>A0ABS7FR90_9ACTN</name>
<dbReference type="PROSITE" id="PS50222">
    <property type="entry name" value="EF_HAND_2"/>
    <property type="match status" value="2"/>
</dbReference>
<comment type="caution">
    <text evidence="2">The sequence shown here is derived from an EMBL/GenBank/DDBJ whole genome shotgun (WGS) entry which is preliminary data.</text>
</comment>
<dbReference type="InterPro" id="IPR011992">
    <property type="entry name" value="EF-hand-dom_pair"/>
</dbReference>
<dbReference type="Pfam" id="PF13499">
    <property type="entry name" value="EF-hand_7"/>
    <property type="match status" value="1"/>
</dbReference>
<keyword evidence="3" id="KW-1185">Reference proteome</keyword>
<dbReference type="InterPro" id="IPR018247">
    <property type="entry name" value="EF_Hand_1_Ca_BS"/>
</dbReference>
<sequence>MTTKSPGDDLRTVFARADLGGDERLDLMEFGLVLEALGLSWSRAEVQDRFERADADHDGYISAAEFRVLLDTQGWTLPGPRPAAAAG</sequence>
<evidence type="ECO:0000313" key="2">
    <source>
        <dbReference type="EMBL" id="MBW8482831.1"/>
    </source>
</evidence>
<dbReference type="SUPFAM" id="SSF47473">
    <property type="entry name" value="EF-hand"/>
    <property type="match status" value="1"/>
</dbReference>
<dbReference type="RefSeq" id="WP_220165610.1">
    <property type="nucleotide sequence ID" value="NZ_JAIBOA010000005.1"/>
</dbReference>
<dbReference type="CDD" id="cd00051">
    <property type="entry name" value="EFh"/>
    <property type="match status" value="1"/>
</dbReference>
<evidence type="ECO:0000313" key="3">
    <source>
        <dbReference type="Proteomes" id="UP000774570"/>
    </source>
</evidence>
<gene>
    <name evidence="2" type="ORF">K1Y72_10660</name>
</gene>
<dbReference type="EMBL" id="JAIBOA010000005">
    <property type="protein sequence ID" value="MBW8482831.1"/>
    <property type="molecule type" value="Genomic_DNA"/>
</dbReference>
<dbReference type="Proteomes" id="UP000774570">
    <property type="component" value="Unassembled WGS sequence"/>
</dbReference>
<protein>
    <submittedName>
        <fullName evidence="2">EF-hand domain-containing protein</fullName>
    </submittedName>
</protein>
<organism evidence="2 3">
    <name type="scientific">Actinomadura parmotrematis</name>
    <dbReference type="NCBI Taxonomy" id="2864039"/>
    <lineage>
        <taxon>Bacteria</taxon>
        <taxon>Bacillati</taxon>
        <taxon>Actinomycetota</taxon>
        <taxon>Actinomycetes</taxon>
        <taxon>Streptosporangiales</taxon>
        <taxon>Thermomonosporaceae</taxon>
        <taxon>Actinomadura</taxon>
    </lineage>
</organism>
<evidence type="ECO:0000259" key="1">
    <source>
        <dbReference type="PROSITE" id="PS50222"/>
    </source>
</evidence>